<dbReference type="AlphaFoldDB" id="A0A9D1Q166"/>
<evidence type="ECO:0000256" key="1">
    <source>
        <dbReference type="ARBA" id="ARBA00004370"/>
    </source>
</evidence>
<dbReference type="GO" id="GO:0006886">
    <property type="term" value="P:intracellular protein transport"/>
    <property type="evidence" value="ECO:0007669"/>
    <property type="project" value="InterPro"/>
</dbReference>
<dbReference type="GO" id="GO:0008320">
    <property type="term" value="F:protein transmembrane transporter activity"/>
    <property type="evidence" value="ECO:0007669"/>
    <property type="project" value="InterPro"/>
</dbReference>
<evidence type="ECO:0000256" key="2">
    <source>
        <dbReference type="ARBA" id="ARBA00022448"/>
    </source>
</evidence>
<organism evidence="9 10">
    <name type="scientific">Candidatus Protoclostridium stercorigallinarum</name>
    <dbReference type="NCBI Taxonomy" id="2838741"/>
    <lineage>
        <taxon>Bacteria</taxon>
        <taxon>Bacillati</taxon>
        <taxon>Bacillota</taxon>
        <taxon>Clostridia</taxon>
        <taxon>Candidatus Protoclostridium</taxon>
    </lineage>
</organism>
<accession>A0A9D1Q166</accession>
<name>A0A9D1Q166_9FIRM</name>
<dbReference type="InterPro" id="IPR005807">
    <property type="entry name" value="SecE_bac"/>
</dbReference>
<proteinExistence type="predicted"/>
<sequence length="119" mass="13014">MADKTNKNAKKQGPKKPNFFVATFGELKQVSWPTFADTMKRLGAVLAITVIFLVVLMCVDMLLNFIHRNLFQAGFGDNQLLNGEQIAALIVGGVLVIAAIAGVIAYKVVKYRASKDSDR</sequence>
<reference evidence="9" key="1">
    <citation type="journal article" date="2021" name="PeerJ">
        <title>Extensive microbial diversity within the chicken gut microbiome revealed by metagenomics and culture.</title>
        <authorList>
            <person name="Gilroy R."/>
            <person name="Ravi A."/>
            <person name="Getino M."/>
            <person name="Pursley I."/>
            <person name="Horton D.L."/>
            <person name="Alikhan N.F."/>
            <person name="Baker D."/>
            <person name="Gharbi K."/>
            <person name="Hall N."/>
            <person name="Watson M."/>
            <person name="Adriaenssens E.M."/>
            <person name="Foster-Nyarko E."/>
            <person name="Jarju S."/>
            <person name="Secka A."/>
            <person name="Antonio M."/>
            <person name="Oren A."/>
            <person name="Chaudhuri R.R."/>
            <person name="La Ragione R."/>
            <person name="Hildebrand F."/>
            <person name="Pallen M.J."/>
        </authorList>
    </citation>
    <scope>NUCLEOTIDE SEQUENCE</scope>
    <source>
        <strain evidence="9">12435</strain>
    </source>
</reference>
<gene>
    <name evidence="9" type="primary">secE</name>
    <name evidence="9" type="ORF">H9892_06680</name>
</gene>
<comment type="subcellular location">
    <subcellularLocation>
        <location evidence="1">Membrane</location>
    </subcellularLocation>
</comment>
<evidence type="ECO:0000256" key="5">
    <source>
        <dbReference type="ARBA" id="ARBA00022989"/>
    </source>
</evidence>
<dbReference type="EMBL" id="DXHS01000113">
    <property type="protein sequence ID" value="HIW03008.1"/>
    <property type="molecule type" value="Genomic_DNA"/>
</dbReference>
<keyword evidence="4" id="KW-0653">Protein transport</keyword>
<dbReference type="Pfam" id="PF00584">
    <property type="entry name" value="SecE"/>
    <property type="match status" value="1"/>
</dbReference>
<feature type="transmembrane region" description="Helical" evidence="8">
    <location>
        <begin position="86"/>
        <end position="109"/>
    </location>
</feature>
<evidence type="ECO:0000313" key="10">
    <source>
        <dbReference type="Proteomes" id="UP000823990"/>
    </source>
</evidence>
<feature type="transmembrane region" description="Helical" evidence="8">
    <location>
        <begin position="42"/>
        <end position="66"/>
    </location>
</feature>
<reference evidence="9" key="2">
    <citation type="submission" date="2021-04" db="EMBL/GenBank/DDBJ databases">
        <authorList>
            <person name="Gilroy R."/>
        </authorList>
    </citation>
    <scope>NUCLEOTIDE SEQUENCE</scope>
    <source>
        <strain evidence="9">12435</strain>
    </source>
</reference>
<dbReference type="Gene3D" id="1.20.5.1030">
    <property type="entry name" value="Preprotein translocase secy subunit"/>
    <property type="match status" value="1"/>
</dbReference>
<dbReference type="InterPro" id="IPR001901">
    <property type="entry name" value="Translocase_SecE/Sec61-g"/>
</dbReference>
<dbReference type="Proteomes" id="UP000823990">
    <property type="component" value="Unassembled WGS sequence"/>
</dbReference>
<evidence type="ECO:0000256" key="3">
    <source>
        <dbReference type="ARBA" id="ARBA00022692"/>
    </source>
</evidence>
<dbReference type="GO" id="GO:0006605">
    <property type="term" value="P:protein targeting"/>
    <property type="evidence" value="ECO:0007669"/>
    <property type="project" value="InterPro"/>
</dbReference>
<keyword evidence="5 8" id="KW-1133">Transmembrane helix</keyword>
<evidence type="ECO:0000256" key="6">
    <source>
        <dbReference type="ARBA" id="ARBA00023010"/>
    </source>
</evidence>
<evidence type="ECO:0000313" key="9">
    <source>
        <dbReference type="EMBL" id="HIW03008.1"/>
    </source>
</evidence>
<evidence type="ECO:0000256" key="8">
    <source>
        <dbReference type="SAM" id="Phobius"/>
    </source>
</evidence>
<comment type="caution">
    <text evidence="9">The sequence shown here is derived from an EMBL/GenBank/DDBJ whole genome shotgun (WGS) entry which is preliminary data.</text>
</comment>
<dbReference type="InterPro" id="IPR038379">
    <property type="entry name" value="SecE_sf"/>
</dbReference>
<dbReference type="GO" id="GO:0009306">
    <property type="term" value="P:protein secretion"/>
    <property type="evidence" value="ECO:0007669"/>
    <property type="project" value="InterPro"/>
</dbReference>
<keyword evidence="7 8" id="KW-0472">Membrane</keyword>
<keyword evidence="2" id="KW-0813">Transport</keyword>
<protein>
    <submittedName>
        <fullName evidence="9">Preprotein translocase subunit SecE</fullName>
    </submittedName>
</protein>
<dbReference type="GO" id="GO:0016020">
    <property type="term" value="C:membrane"/>
    <property type="evidence" value="ECO:0007669"/>
    <property type="project" value="UniProtKB-SubCell"/>
</dbReference>
<dbReference type="NCBIfam" id="TIGR00964">
    <property type="entry name" value="secE_bact"/>
    <property type="match status" value="1"/>
</dbReference>
<evidence type="ECO:0000256" key="7">
    <source>
        <dbReference type="ARBA" id="ARBA00023136"/>
    </source>
</evidence>
<evidence type="ECO:0000256" key="4">
    <source>
        <dbReference type="ARBA" id="ARBA00022927"/>
    </source>
</evidence>
<keyword evidence="3 8" id="KW-0812">Transmembrane</keyword>
<keyword evidence="6" id="KW-0811">Translocation</keyword>